<feature type="compositionally biased region" description="Basic and acidic residues" evidence="2">
    <location>
        <begin position="1694"/>
        <end position="1712"/>
    </location>
</feature>
<protein>
    <submittedName>
        <fullName evidence="3">Uncharacterized protein</fullName>
    </submittedName>
</protein>
<feature type="compositionally biased region" description="Polar residues" evidence="2">
    <location>
        <begin position="1332"/>
        <end position="1347"/>
    </location>
</feature>
<feature type="compositionally biased region" description="Low complexity" evidence="2">
    <location>
        <begin position="1680"/>
        <end position="1690"/>
    </location>
</feature>
<feature type="compositionally biased region" description="Low complexity" evidence="2">
    <location>
        <begin position="1348"/>
        <end position="1358"/>
    </location>
</feature>
<accession>A0A6C0CG44</accession>
<proteinExistence type="predicted"/>
<feature type="compositionally biased region" description="Low complexity" evidence="2">
    <location>
        <begin position="1634"/>
        <end position="1670"/>
    </location>
</feature>
<name>A0A6C0CG44_9ZZZZ</name>
<feature type="compositionally biased region" description="Pro residues" evidence="2">
    <location>
        <begin position="1471"/>
        <end position="1484"/>
    </location>
</feature>
<feature type="compositionally biased region" description="Low complexity" evidence="2">
    <location>
        <begin position="1941"/>
        <end position="1950"/>
    </location>
</feature>
<feature type="region of interest" description="Disordered" evidence="2">
    <location>
        <begin position="1974"/>
        <end position="2030"/>
    </location>
</feature>
<evidence type="ECO:0000313" key="3">
    <source>
        <dbReference type="EMBL" id="QHT03736.1"/>
    </source>
</evidence>
<feature type="compositionally biased region" description="Low complexity" evidence="2">
    <location>
        <begin position="1594"/>
        <end position="1616"/>
    </location>
</feature>
<feature type="compositionally biased region" description="Basic and acidic residues" evidence="2">
    <location>
        <begin position="1983"/>
        <end position="1992"/>
    </location>
</feature>
<feature type="region of interest" description="Disordered" evidence="2">
    <location>
        <begin position="1434"/>
        <end position="1549"/>
    </location>
</feature>
<feature type="coiled-coil region" evidence="1">
    <location>
        <begin position="567"/>
        <end position="625"/>
    </location>
</feature>
<organism evidence="3">
    <name type="scientific">viral metagenome</name>
    <dbReference type="NCBI Taxonomy" id="1070528"/>
    <lineage>
        <taxon>unclassified sequences</taxon>
        <taxon>metagenomes</taxon>
        <taxon>organismal metagenomes</taxon>
    </lineage>
</organism>
<feature type="compositionally biased region" description="Basic and acidic residues" evidence="2">
    <location>
        <begin position="1489"/>
        <end position="1502"/>
    </location>
</feature>
<feature type="coiled-coil region" evidence="1">
    <location>
        <begin position="815"/>
        <end position="846"/>
    </location>
</feature>
<feature type="compositionally biased region" description="Polar residues" evidence="2">
    <location>
        <begin position="1523"/>
        <end position="1533"/>
    </location>
</feature>
<feature type="region of interest" description="Disordered" evidence="2">
    <location>
        <begin position="1332"/>
        <end position="1407"/>
    </location>
</feature>
<reference evidence="3" key="1">
    <citation type="journal article" date="2020" name="Nature">
        <title>Giant virus diversity and host interactions through global metagenomics.</title>
        <authorList>
            <person name="Schulz F."/>
            <person name="Roux S."/>
            <person name="Paez-Espino D."/>
            <person name="Jungbluth S."/>
            <person name="Walsh D.A."/>
            <person name="Denef V.J."/>
            <person name="McMahon K.D."/>
            <person name="Konstantinidis K.T."/>
            <person name="Eloe-Fadrosh E.A."/>
            <person name="Kyrpides N.C."/>
            <person name="Woyke T."/>
        </authorList>
    </citation>
    <scope>NUCLEOTIDE SEQUENCE</scope>
    <source>
        <strain evidence="3">GVMAG-M-3300021120-1</strain>
    </source>
</reference>
<feature type="compositionally biased region" description="Basic residues" evidence="2">
    <location>
        <begin position="2016"/>
        <end position="2030"/>
    </location>
</feature>
<keyword evidence="1" id="KW-0175">Coiled coil</keyword>
<feature type="region of interest" description="Disordered" evidence="2">
    <location>
        <begin position="1594"/>
        <end position="1712"/>
    </location>
</feature>
<feature type="compositionally biased region" description="Basic and acidic residues" evidence="2">
    <location>
        <begin position="2003"/>
        <end position="2015"/>
    </location>
</feature>
<feature type="coiled-coil region" evidence="1">
    <location>
        <begin position="1788"/>
        <end position="1836"/>
    </location>
</feature>
<feature type="region of interest" description="Disordered" evidence="2">
    <location>
        <begin position="1941"/>
        <end position="1962"/>
    </location>
</feature>
<dbReference type="EMBL" id="MN739416">
    <property type="protein sequence ID" value="QHT03736.1"/>
    <property type="molecule type" value="Genomic_DNA"/>
</dbReference>
<feature type="compositionally biased region" description="Basic and acidic residues" evidence="2">
    <location>
        <begin position="1617"/>
        <end position="1633"/>
    </location>
</feature>
<feature type="coiled-coil region" evidence="1">
    <location>
        <begin position="489"/>
        <end position="516"/>
    </location>
</feature>
<sequence>MAALPAVMVATTFLAGVGAYFMSSKNDLEHDGIPTSSGIINRGTIVKLRDDSKELYKKSCLMDPGYSDKGTVIELDPIKKSVKVRCRGTKGAISEEFPASALEILFSTFGSRGIPIMGGIAVPGAIVKMKNVVKKAGAEKALSNPFFENTGKVVSVLAQGGDQELLVKVERLDKGQNKEQYYAASELELVSSPEDANAGVGAAKGMITIGTNVKLKENVVFKNGGKHLAQSDFEKVGKVTAVRVNVKDTSKVDVVVSTRAKDKKFIGEDIYDRDDLEVVPKDKAPRGGVAVFGGMAVVDVKVKVREERKLKVSSKPLGRSAFGDVGTVTKLDPQSADNLKVFVTCNGLNPEEQTGDWYEPEDLEIAEPESEEGIPIFGGRATVGAFVAATEETKGRKCLGKTQYGDVGIIKGIDPNGENDLKINVVCGKDKNGKQSEWYMPTELRLYVPAEEVEDSNVGDAASKESLAREKVARLQLQLSLVEKDMKAVDESAETLDRAKAELDAKQEAYTKVMKDGTTKQKRIANEELNAAKQWYNGANSAAFAKQKTVDYLRGKVSKSDIKGEYYFKLTEKKDEIKKELELAKTELQTAQVNLEQARKSSKSFQKIEEAYNSAKRNLELANIMKAQVYGLYSEIEKEGSCDIQAIGQINQYKLNTNRVISSWRSIVTENGLKNELRYDISNLKRIQNSDMYLSILKRIKTYADKITKLVINEEDKNKELILNYTNKIIYETKLQEYIDTINNETDIFGEETYDKLDPIVLEVYTKRNVFDNSKTSQLKSYLVSIDEEFEKLRDITRDIEIAGYLGDTPIESLIKKFTRNLDTIKNEQKGAEEKLKTAIEAHEQQFLKESQYRQQIFIAQENLKKFLETKSKGPTAKTLDCEQSLTNKLKTNEKDAGEITEKRYYQLIDAFQKEGFSKTDLDECIRNKEIRTVRDFDKDEETKQFFESHVTGIEKGTKEITKAEYDNLRESAKASGISNFRFDNYFYGHHFKYVKSNTRHSAVDDIIPTDTKTGGAADEGVNDKIKDISDAYNKYSKARLETLKAEKEEKIANGKVTCLTQLINSGQETLTKLTEDLKKRCKVVEMSEELNNKFEELINLRKQAFTAAQIAKDPCRGRDYNNIKDLTDQIKKVKENPTKKSLESFLKYLEDFNENENVVQINTKIEEIKKFIEDLKKVNEEETPTGGYNYFIGGGNVNTAVDYVLKNMSENLKGQRIIFSNKTYITPPSVRGLTNEEKALRDNIGNVETSYPILLEFVNNLNAVETTNSLTPYERTQVFTKIFGKSPYLVEMPGYYVNAVNYSKHGIVPPAQYDKNEKAIQPRVMKQSITTELVPNPLKQNQLFPGNTSNKPNTNSNKKPESNIQDVFNPPPKQQENQPNTGEIQIPGTVPEEDNNRKIPVDSNIVTDPIKNPNVVGKLHGDFDSQYQLKDNAEAEDKVEETPAPATGDDGIIGTLGKSVSDLLGLSTPAPAPAPAPGEPTPTPTTTENKDEEKEENKVEETPTPTPTVDENKEVVPPGTRTGPTRNLNNVKNVLDARRRSSSTGIGASVAENKVKNLEADAEAANQAATDAKYEADAAAKAKAEADAAARKAAAAANQAATDAKKATTAQTNAETEVKKATDENARLEAEQKAQAAAQAATDAQTKSDAAAQAATDAKANAKAAAEAKAQADAESRKAAAAAKDANQKVLQAKKEQKEAEEKQNNAKNTEEVAALKEATKGANEAEQAFWKSWEALKETVDAVMEVDVTKATNAENVVKELGQTAAKAVESVKNVKLAEDATELTKTQLKEYVEKATKSLEKTEELVKKVSENLKKTKERETQLSKKVSETENLVNLVYQCQTSGGDIILNTVFRLTSEADSKIRDVKEQIEEVETIIRETSGLNDDAQRKVNKFSDEAKVIDKCYNSEKERAEARYKAEKEKVDKSLEEFKAKLFEVKQQNQQNNSGKQKKVGDLSLDELRSEKKTLTETIKELEDEDKNEPLKGEKKGQLNTARQRLKSVNDRLEKEDKNKKTGGKHRVTRRRPRY</sequence>
<evidence type="ECO:0000256" key="2">
    <source>
        <dbReference type="SAM" id="MobiDB-lite"/>
    </source>
</evidence>
<evidence type="ECO:0000256" key="1">
    <source>
        <dbReference type="SAM" id="Coils"/>
    </source>
</evidence>